<dbReference type="Proteomes" id="UP000499080">
    <property type="component" value="Unassembled WGS sequence"/>
</dbReference>
<evidence type="ECO:0000256" key="1">
    <source>
        <dbReference type="SAM" id="MobiDB-lite"/>
    </source>
</evidence>
<keyword evidence="3" id="KW-1185">Reference proteome</keyword>
<name>A0A4Y2RQM1_ARAVE</name>
<evidence type="ECO:0000313" key="2">
    <source>
        <dbReference type="EMBL" id="GBN77549.1"/>
    </source>
</evidence>
<proteinExistence type="predicted"/>
<comment type="caution">
    <text evidence="2">The sequence shown here is derived from an EMBL/GenBank/DDBJ whole genome shotgun (WGS) entry which is preliminary data.</text>
</comment>
<evidence type="ECO:0000313" key="3">
    <source>
        <dbReference type="Proteomes" id="UP000499080"/>
    </source>
</evidence>
<feature type="region of interest" description="Disordered" evidence="1">
    <location>
        <begin position="1"/>
        <end position="34"/>
    </location>
</feature>
<accession>A0A4Y2RQM1</accession>
<organism evidence="2 3">
    <name type="scientific">Araneus ventricosus</name>
    <name type="common">Orbweaver spider</name>
    <name type="synonym">Epeira ventricosa</name>
    <dbReference type="NCBI Taxonomy" id="182803"/>
    <lineage>
        <taxon>Eukaryota</taxon>
        <taxon>Metazoa</taxon>
        <taxon>Ecdysozoa</taxon>
        <taxon>Arthropoda</taxon>
        <taxon>Chelicerata</taxon>
        <taxon>Arachnida</taxon>
        <taxon>Araneae</taxon>
        <taxon>Araneomorphae</taxon>
        <taxon>Entelegynae</taxon>
        <taxon>Araneoidea</taxon>
        <taxon>Araneidae</taxon>
        <taxon>Araneus</taxon>
    </lineage>
</organism>
<dbReference type="AlphaFoldDB" id="A0A4Y2RQM1"/>
<reference evidence="2 3" key="1">
    <citation type="journal article" date="2019" name="Sci. Rep.">
        <title>Orb-weaving spider Araneus ventricosus genome elucidates the spidroin gene catalogue.</title>
        <authorList>
            <person name="Kono N."/>
            <person name="Nakamura H."/>
            <person name="Ohtoshi R."/>
            <person name="Moran D.A.P."/>
            <person name="Shinohara A."/>
            <person name="Yoshida Y."/>
            <person name="Fujiwara M."/>
            <person name="Mori M."/>
            <person name="Tomita M."/>
            <person name="Arakawa K."/>
        </authorList>
    </citation>
    <scope>NUCLEOTIDE SEQUENCE [LARGE SCALE GENOMIC DNA]</scope>
</reference>
<feature type="region of interest" description="Disordered" evidence="1">
    <location>
        <begin position="65"/>
        <end position="97"/>
    </location>
</feature>
<gene>
    <name evidence="2" type="ORF">AVEN_113024_1</name>
</gene>
<protein>
    <submittedName>
        <fullName evidence="2">Uncharacterized protein</fullName>
    </submittedName>
</protein>
<sequence length="97" mass="11190">MEIDFPQKLTQMRAVDSKNPSSLQPSRKPPPRKRHHAMMKSIINYLVPIRIMEIDFPLKNHNESCPISKTHIPQPIPGDHSGRKITPRVRNQSHLTP</sequence>
<dbReference type="EMBL" id="BGPR01146451">
    <property type="protein sequence ID" value="GBN77549.1"/>
    <property type="molecule type" value="Genomic_DNA"/>
</dbReference>